<accession>A0ABU5CC65</accession>
<dbReference type="Gene3D" id="3.30.460.10">
    <property type="entry name" value="Beta Polymerase, domain 2"/>
    <property type="match status" value="1"/>
</dbReference>
<dbReference type="InterPro" id="IPR043519">
    <property type="entry name" value="NT_sf"/>
</dbReference>
<dbReference type="SUPFAM" id="SSF81301">
    <property type="entry name" value="Nucleotidyltransferase"/>
    <property type="match status" value="1"/>
</dbReference>
<name>A0ABU5CC65_9BACI</name>
<evidence type="ECO:0000256" key="1">
    <source>
        <dbReference type="ARBA" id="ARBA00022679"/>
    </source>
</evidence>
<sequence>MELLLFLEKFTANVSSILKENLVGIYLHGSASMGCYREGTSDIDILIIVSNPLSLVVKRKLITVVLELEEKDPQKQTEWSILLKADLDHFSYPTPFVLHYSKIHKEQYILDPSYSCANDVDPDLAAHIVMTRKRGKCLAGGEICQVFPSVPDEYYIRSIVHDVKDAVKEMDNNPVYYILNLCRVLCYLRNRSVLSKKGSRRLGVTATVFIG</sequence>
<keyword evidence="1" id="KW-0808">Transferase</keyword>
<feature type="domain" description="Adenylyltransferase AadA C-terminal" evidence="3">
    <location>
        <begin position="145"/>
        <end position="197"/>
    </location>
</feature>
<feature type="domain" description="Polymerase nucleotidyl transferase" evidence="2">
    <location>
        <begin position="16"/>
        <end position="86"/>
    </location>
</feature>
<organism evidence="4 5">
    <name type="scientific">Tigheibacillus halophilus</name>
    <dbReference type="NCBI Taxonomy" id="361280"/>
    <lineage>
        <taxon>Bacteria</taxon>
        <taxon>Bacillati</taxon>
        <taxon>Bacillota</taxon>
        <taxon>Bacilli</taxon>
        <taxon>Bacillales</taxon>
        <taxon>Bacillaceae</taxon>
        <taxon>Tigheibacillus</taxon>
    </lineage>
</organism>
<dbReference type="InterPro" id="IPR025184">
    <property type="entry name" value="AadA_C"/>
</dbReference>
<evidence type="ECO:0000313" key="4">
    <source>
        <dbReference type="EMBL" id="MDY0396931.1"/>
    </source>
</evidence>
<proteinExistence type="predicted"/>
<dbReference type="Proteomes" id="UP001281447">
    <property type="component" value="Unassembled WGS sequence"/>
</dbReference>
<evidence type="ECO:0000313" key="5">
    <source>
        <dbReference type="Proteomes" id="UP001281447"/>
    </source>
</evidence>
<dbReference type="Pfam" id="PF13427">
    <property type="entry name" value="AadA_C"/>
    <property type="match status" value="1"/>
</dbReference>
<evidence type="ECO:0000259" key="2">
    <source>
        <dbReference type="Pfam" id="PF01909"/>
    </source>
</evidence>
<gene>
    <name evidence="4" type="ORF">RWE15_24870</name>
</gene>
<comment type="caution">
    <text evidence="4">The sequence shown here is derived from an EMBL/GenBank/DDBJ whole genome shotgun (WGS) entry which is preliminary data.</text>
</comment>
<reference evidence="4 5" key="1">
    <citation type="submission" date="2023-10" db="EMBL/GenBank/DDBJ databases">
        <title>Virgibacillus halophilus 5B73C genome.</title>
        <authorList>
            <person name="Miliotis G."/>
            <person name="Sengupta P."/>
            <person name="Hameed A."/>
            <person name="Chuvochina M."/>
            <person name="Mcdonagh F."/>
            <person name="Simpson A.C."/>
            <person name="Singh N.K."/>
            <person name="Rekha P.D."/>
            <person name="Raman K."/>
            <person name="Hugenholtz P."/>
            <person name="Venkateswaran K."/>
        </authorList>
    </citation>
    <scope>NUCLEOTIDE SEQUENCE [LARGE SCALE GENOMIC DNA]</scope>
    <source>
        <strain evidence="4 5">5B73C</strain>
    </source>
</reference>
<dbReference type="Pfam" id="PF01909">
    <property type="entry name" value="NTP_transf_2"/>
    <property type="match status" value="1"/>
</dbReference>
<keyword evidence="5" id="KW-1185">Reference proteome</keyword>
<protein>
    <submittedName>
        <fullName evidence="4">DUF4111 domain-containing protein</fullName>
    </submittedName>
</protein>
<dbReference type="InterPro" id="IPR002934">
    <property type="entry name" value="Polymerase_NTP_transf_dom"/>
</dbReference>
<dbReference type="CDD" id="cd05403">
    <property type="entry name" value="NT_KNTase_like"/>
    <property type="match status" value="1"/>
</dbReference>
<dbReference type="EMBL" id="JAWDIP010000004">
    <property type="protein sequence ID" value="MDY0396931.1"/>
    <property type="molecule type" value="Genomic_DNA"/>
</dbReference>
<evidence type="ECO:0000259" key="3">
    <source>
        <dbReference type="Pfam" id="PF13427"/>
    </source>
</evidence>